<keyword evidence="3" id="KW-1185">Reference proteome</keyword>
<feature type="compositionally biased region" description="Polar residues" evidence="1">
    <location>
        <begin position="7"/>
        <end position="25"/>
    </location>
</feature>
<dbReference type="AlphaFoldDB" id="A0A9N9EZM1"/>
<gene>
    <name evidence="2" type="ORF">DERYTH_LOCUS2835</name>
</gene>
<name>A0A9N9EZM1_9GLOM</name>
<accession>A0A9N9EZM1</accession>
<sequence length="66" mass="7430">MNDVLSFETTTANRKQDSTTNQSFLSEEDIDEDIDQDTCGTLTEDEHIFERSAASTSKHALNFTNI</sequence>
<dbReference type="Proteomes" id="UP000789405">
    <property type="component" value="Unassembled WGS sequence"/>
</dbReference>
<proteinExistence type="predicted"/>
<evidence type="ECO:0000313" key="2">
    <source>
        <dbReference type="EMBL" id="CAG8499687.1"/>
    </source>
</evidence>
<reference evidence="2" key="1">
    <citation type="submission" date="2021-06" db="EMBL/GenBank/DDBJ databases">
        <authorList>
            <person name="Kallberg Y."/>
            <person name="Tangrot J."/>
            <person name="Rosling A."/>
        </authorList>
    </citation>
    <scope>NUCLEOTIDE SEQUENCE</scope>
    <source>
        <strain evidence="2">MA453B</strain>
    </source>
</reference>
<protein>
    <submittedName>
        <fullName evidence="2">14118_t:CDS:1</fullName>
    </submittedName>
</protein>
<evidence type="ECO:0000313" key="3">
    <source>
        <dbReference type="Proteomes" id="UP000789405"/>
    </source>
</evidence>
<organism evidence="2 3">
    <name type="scientific">Dentiscutata erythropus</name>
    <dbReference type="NCBI Taxonomy" id="1348616"/>
    <lineage>
        <taxon>Eukaryota</taxon>
        <taxon>Fungi</taxon>
        <taxon>Fungi incertae sedis</taxon>
        <taxon>Mucoromycota</taxon>
        <taxon>Glomeromycotina</taxon>
        <taxon>Glomeromycetes</taxon>
        <taxon>Diversisporales</taxon>
        <taxon>Gigasporaceae</taxon>
        <taxon>Dentiscutata</taxon>
    </lineage>
</organism>
<evidence type="ECO:0000256" key="1">
    <source>
        <dbReference type="SAM" id="MobiDB-lite"/>
    </source>
</evidence>
<feature type="region of interest" description="Disordered" evidence="1">
    <location>
        <begin position="1"/>
        <end position="30"/>
    </location>
</feature>
<comment type="caution">
    <text evidence="2">The sequence shown here is derived from an EMBL/GenBank/DDBJ whole genome shotgun (WGS) entry which is preliminary data.</text>
</comment>
<dbReference type="EMBL" id="CAJVPY010000938">
    <property type="protein sequence ID" value="CAG8499687.1"/>
    <property type="molecule type" value="Genomic_DNA"/>
</dbReference>